<dbReference type="Pfam" id="PF14588">
    <property type="entry name" value="YjgF_endoribonc"/>
    <property type="match status" value="1"/>
</dbReference>
<dbReference type="InterPro" id="IPR013813">
    <property type="entry name" value="Endoribo_LPSP/chorism_mut-like"/>
</dbReference>
<reference evidence="3" key="1">
    <citation type="journal article" date="2019" name="Int. J. Syst. Evol. Microbiol.">
        <title>The Global Catalogue of Microorganisms (GCM) 10K type strain sequencing project: providing services to taxonomists for standard genome sequencing and annotation.</title>
        <authorList>
            <consortium name="The Broad Institute Genomics Platform"/>
            <consortium name="The Broad Institute Genome Sequencing Center for Infectious Disease"/>
            <person name="Wu L."/>
            <person name="Ma J."/>
        </authorList>
    </citation>
    <scope>NUCLEOTIDE SEQUENCE [LARGE SCALE GENOMIC DNA]</scope>
    <source>
        <strain evidence="3">JCM 15442</strain>
    </source>
</reference>
<protein>
    <recommendedName>
        <fullName evidence="1">Endoribonuclease L-PSP/chorismate mutase-like domain-containing protein</fullName>
    </recommendedName>
</protein>
<name>A0ABQ2GEN8_9DEIO</name>
<keyword evidence="3" id="KW-1185">Reference proteome</keyword>
<sequence length="160" mass="16595">MGAEARIRELGLVLPPPLQLPDGVVLPFAVVRVVGQRAVVSGHGPQAPNGTLATPLGKVGAEVSPEQAHAAARLVALAMLGSLRRSLGDLDRITAWVRVFGMVNAAPGFTGLPGVINGFSAVILDVFGPETGQHARSAVGVAELPWHIPVEVEAEVLIRD</sequence>
<proteinExistence type="predicted"/>
<dbReference type="Gene3D" id="3.30.1330.40">
    <property type="entry name" value="RutC-like"/>
    <property type="match status" value="1"/>
</dbReference>
<evidence type="ECO:0000313" key="2">
    <source>
        <dbReference type="EMBL" id="GGL90534.1"/>
    </source>
</evidence>
<dbReference type="PANTHER" id="PTHR43760:SF1">
    <property type="entry name" value="ENDORIBONUCLEASE L-PSP_CHORISMATE MUTASE-LIKE DOMAIN-CONTAINING PROTEIN"/>
    <property type="match status" value="1"/>
</dbReference>
<accession>A0ABQ2GEN8</accession>
<dbReference type="RefSeq" id="WP_188973519.1">
    <property type="nucleotide sequence ID" value="NZ_BMOL01000018.1"/>
</dbReference>
<dbReference type="EMBL" id="BMOL01000018">
    <property type="protein sequence ID" value="GGL90534.1"/>
    <property type="molecule type" value="Genomic_DNA"/>
</dbReference>
<dbReference type="Proteomes" id="UP000639973">
    <property type="component" value="Unassembled WGS sequence"/>
</dbReference>
<evidence type="ECO:0000313" key="3">
    <source>
        <dbReference type="Proteomes" id="UP000639973"/>
    </source>
</evidence>
<comment type="caution">
    <text evidence="2">The sequence shown here is derived from an EMBL/GenBank/DDBJ whole genome shotgun (WGS) entry which is preliminary data.</text>
</comment>
<organism evidence="2 3">
    <name type="scientific">Deinococcus aerolatus</name>
    <dbReference type="NCBI Taxonomy" id="522487"/>
    <lineage>
        <taxon>Bacteria</taxon>
        <taxon>Thermotogati</taxon>
        <taxon>Deinococcota</taxon>
        <taxon>Deinococci</taxon>
        <taxon>Deinococcales</taxon>
        <taxon>Deinococcaceae</taxon>
        <taxon>Deinococcus</taxon>
    </lineage>
</organism>
<dbReference type="InterPro" id="IPR035959">
    <property type="entry name" value="RutC-like_sf"/>
</dbReference>
<dbReference type="PANTHER" id="PTHR43760">
    <property type="entry name" value="ENDORIBONUCLEASE-RELATED"/>
    <property type="match status" value="1"/>
</dbReference>
<dbReference type="SUPFAM" id="SSF55298">
    <property type="entry name" value="YjgF-like"/>
    <property type="match status" value="1"/>
</dbReference>
<feature type="domain" description="Endoribonuclease L-PSP/chorismate mutase-like" evidence="1">
    <location>
        <begin position="31"/>
        <end position="138"/>
    </location>
</feature>
<gene>
    <name evidence="2" type="ORF">GCM10010840_30710</name>
</gene>
<evidence type="ECO:0000259" key="1">
    <source>
        <dbReference type="Pfam" id="PF14588"/>
    </source>
</evidence>
<dbReference type="CDD" id="cd02199">
    <property type="entry name" value="YjgF_YER057c_UK114_like_1"/>
    <property type="match status" value="1"/>
</dbReference>